<evidence type="ECO:0000313" key="7">
    <source>
        <dbReference type="EMBL" id="MDQ5767871.1"/>
    </source>
</evidence>
<keyword evidence="2" id="KW-1277">Toxin-antitoxin system</keyword>
<dbReference type="Proteomes" id="UP001229862">
    <property type="component" value="Chromosome"/>
</dbReference>
<evidence type="ECO:0000256" key="4">
    <source>
        <dbReference type="ARBA" id="ARBA00023125"/>
    </source>
</evidence>
<dbReference type="EMBL" id="JAVFKN010000004">
    <property type="protein sequence ID" value="MDQ5767871.1"/>
    <property type="molecule type" value="Genomic_DNA"/>
</dbReference>
<keyword evidence="4" id="KW-0238">DNA-binding</keyword>
<dbReference type="Pfam" id="PF08681">
    <property type="entry name" value="TacA1"/>
    <property type="match status" value="1"/>
</dbReference>
<name>A0AA51MMK0_9GAMM</name>
<dbReference type="Proteomes" id="UP001223336">
    <property type="component" value="Unassembled WGS sequence"/>
</dbReference>
<evidence type="ECO:0000256" key="3">
    <source>
        <dbReference type="ARBA" id="ARBA00023015"/>
    </source>
</evidence>
<keyword evidence="9" id="KW-1185">Reference proteome</keyword>
<dbReference type="RefSeq" id="WP_308133990.1">
    <property type="nucleotide sequence ID" value="NZ_CP133197.1"/>
</dbReference>
<sequence>MTVATLPDSKATPLNIRIRQEQRSLIERAAAALDKTVSDFVRDAALREATNALLDKTVFCLNADAWAKFNAALDTPPASNPRLQDLMSRQPVWAK</sequence>
<evidence type="ECO:0000256" key="1">
    <source>
        <dbReference type="ARBA" id="ARBA00022491"/>
    </source>
</evidence>
<dbReference type="InterPro" id="IPR014795">
    <property type="entry name" value="TacA_1-like"/>
</dbReference>
<keyword evidence="5" id="KW-0804">Transcription</keyword>
<protein>
    <submittedName>
        <fullName evidence="8">DUF1778 domain-containing protein</fullName>
    </submittedName>
</protein>
<evidence type="ECO:0000256" key="6">
    <source>
        <dbReference type="ARBA" id="ARBA00049988"/>
    </source>
</evidence>
<keyword evidence="3" id="KW-0805">Transcription regulation</keyword>
<dbReference type="SUPFAM" id="SSF47598">
    <property type="entry name" value="Ribbon-helix-helix"/>
    <property type="match status" value="1"/>
</dbReference>
<keyword evidence="1" id="KW-0678">Repressor</keyword>
<evidence type="ECO:0000256" key="5">
    <source>
        <dbReference type="ARBA" id="ARBA00023163"/>
    </source>
</evidence>
<accession>A0AA51MMK0</accession>
<dbReference type="InterPro" id="IPR010985">
    <property type="entry name" value="Ribbon_hlx_hlx"/>
</dbReference>
<dbReference type="Gene3D" id="1.20.5.780">
    <property type="entry name" value="Single helix bin"/>
    <property type="match status" value="1"/>
</dbReference>
<comment type="similarity">
    <text evidence="6">Belongs to the TacA antitoxin family.</text>
</comment>
<gene>
    <name evidence="7" type="ORF">RCC75_04990</name>
    <name evidence="8" type="ORF">RCG00_20590</name>
</gene>
<dbReference type="PANTHER" id="PTHR35401:SF1">
    <property type="entry name" value="CYTOPLASMIC PROTEIN"/>
    <property type="match status" value="1"/>
</dbReference>
<reference evidence="8 9" key="1">
    <citation type="submission" date="2023-08" db="EMBL/GenBank/DDBJ databases">
        <title>New molecular markers tilS and rpoB for phylogenetic and monitoring studies of the genus Thiothrix biodiversity.</title>
        <authorList>
            <person name="Ravin N.V."/>
            <person name="Smolyakov D."/>
            <person name="Markov N.D."/>
            <person name="Beletsky A.V."/>
            <person name="Mardanov A.V."/>
            <person name="Rudenko T.S."/>
            <person name="Grabovich M.Y."/>
        </authorList>
    </citation>
    <scope>NUCLEOTIDE SEQUENCE</scope>
    <source>
        <strain evidence="8">DNT52</strain>
        <strain evidence="7 9">H33</strain>
    </source>
</reference>
<evidence type="ECO:0000313" key="9">
    <source>
        <dbReference type="Proteomes" id="UP001223336"/>
    </source>
</evidence>
<dbReference type="PANTHER" id="PTHR35401">
    <property type="entry name" value="COPG FAMILY HELIX-TURN-HELIX PROTEIN-RELATED-RELATED"/>
    <property type="match status" value="1"/>
</dbReference>
<evidence type="ECO:0000256" key="2">
    <source>
        <dbReference type="ARBA" id="ARBA00022649"/>
    </source>
</evidence>
<evidence type="ECO:0000313" key="8">
    <source>
        <dbReference type="EMBL" id="WML86670.1"/>
    </source>
</evidence>
<proteinExistence type="inferred from homology"/>
<organism evidence="8">
    <name type="scientific">Thiothrix subterranea</name>
    <dbReference type="NCBI Taxonomy" id="2735563"/>
    <lineage>
        <taxon>Bacteria</taxon>
        <taxon>Pseudomonadati</taxon>
        <taxon>Pseudomonadota</taxon>
        <taxon>Gammaproteobacteria</taxon>
        <taxon>Thiotrichales</taxon>
        <taxon>Thiotrichaceae</taxon>
        <taxon>Thiothrix</taxon>
    </lineage>
</organism>
<dbReference type="GO" id="GO:0003677">
    <property type="term" value="F:DNA binding"/>
    <property type="evidence" value="ECO:0007669"/>
    <property type="project" value="UniProtKB-KW"/>
</dbReference>
<dbReference type="EMBL" id="CP133217">
    <property type="protein sequence ID" value="WML86670.1"/>
    <property type="molecule type" value="Genomic_DNA"/>
</dbReference>
<dbReference type="AlphaFoldDB" id="A0AA51MMK0"/>
<dbReference type="GO" id="GO:0006355">
    <property type="term" value="P:regulation of DNA-templated transcription"/>
    <property type="evidence" value="ECO:0007669"/>
    <property type="project" value="InterPro"/>
</dbReference>